<evidence type="ECO:0000256" key="3">
    <source>
        <dbReference type="ARBA" id="ARBA00023004"/>
    </source>
</evidence>
<evidence type="ECO:0000313" key="6">
    <source>
        <dbReference type="EMBL" id="MBS7526751.1"/>
    </source>
</evidence>
<dbReference type="EMBL" id="JAHBCL010000013">
    <property type="protein sequence ID" value="MBS7526751.1"/>
    <property type="molecule type" value="Genomic_DNA"/>
</dbReference>
<dbReference type="RefSeq" id="WP_213236613.1">
    <property type="nucleotide sequence ID" value="NZ_JAHBCL010000013.1"/>
</dbReference>
<gene>
    <name evidence="6" type="ORF">KHM83_08685</name>
</gene>
<dbReference type="Pfam" id="PF00037">
    <property type="entry name" value="Fer4"/>
    <property type="match status" value="1"/>
</dbReference>
<keyword evidence="3" id="KW-0408">Iron</keyword>
<feature type="domain" description="4Fe-4S ferredoxin-type" evidence="5">
    <location>
        <begin position="1"/>
        <end position="29"/>
    </location>
</feature>
<dbReference type="PROSITE" id="PS51379">
    <property type="entry name" value="4FE4S_FER_2"/>
    <property type="match status" value="4"/>
</dbReference>
<keyword evidence="4" id="KW-0411">Iron-sulfur</keyword>
<proteinExistence type="predicted"/>
<dbReference type="Pfam" id="PF12800">
    <property type="entry name" value="Fer4_4"/>
    <property type="match status" value="1"/>
</dbReference>
<reference evidence="6 7" key="1">
    <citation type="submission" date="2021-05" db="EMBL/GenBank/DDBJ databases">
        <title>Fusibacter ferrireducens sp. nov., an anaerobic, sulfur- and Fe-reducing bacterium isolated from the mangrove sediment.</title>
        <authorList>
            <person name="Qiu D."/>
        </authorList>
    </citation>
    <scope>NUCLEOTIDE SEQUENCE [LARGE SCALE GENOMIC DNA]</scope>
    <source>
        <strain evidence="6 7">DSM 12116</strain>
    </source>
</reference>
<evidence type="ECO:0000256" key="1">
    <source>
        <dbReference type="ARBA" id="ARBA00022485"/>
    </source>
</evidence>
<evidence type="ECO:0000256" key="2">
    <source>
        <dbReference type="ARBA" id="ARBA00022723"/>
    </source>
</evidence>
<dbReference type="InterPro" id="IPR017896">
    <property type="entry name" value="4Fe4S_Fe-S-bd"/>
</dbReference>
<sequence>MAFSIDDQCIGCTACQNVCPVMAITGERKAQHQINAKRCVSCGVCGKVCPAGAIHNDSGKTAIKQPRREWLKPAFKTENCSACSICVDICHFDCIAISTPAFKGDLNVYAQLAMPAKCVGCRLCEEACPLNVITMTAGGDA</sequence>
<evidence type="ECO:0000256" key="4">
    <source>
        <dbReference type="ARBA" id="ARBA00023014"/>
    </source>
</evidence>
<dbReference type="PANTHER" id="PTHR43687">
    <property type="entry name" value="ADENYLYLSULFATE REDUCTASE, BETA SUBUNIT"/>
    <property type="match status" value="1"/>
</dbReference>
<dbReference type="PROSITE" id="PS00198">
    <property type="entry name" value="4FE4S_FER_1"/>
    <property type="match status" value="3"/>
</dbReference>
<dbReference type="Gene3D" id="3.30.70.20">
    <property type="match status" value="2"/>
</dbReference>
<dbReference type="InterPro" id="IPR017900">
    <property type="entry name" value="4Fe4S_Fe_S_CS"/>
</dbReference>
<feature type="domain" description="4Fe-4S ferredoxin-type" evidence="5">
    <location>
        <begin position="30"/>
        <end position="59"/>
    </location>
</feature>
<dbReference type="SUPFAM" id="SSF54862">
    <property type="entry name" value="4Fe-4S ferredoxins"/>
    <property type="match status" value="1"/>
</dbReference>
<keyword evidence="1" id="KW-0004">4Fe-4S</keyword>
<comment type="caution">
    <text evidence="6">The sequence shown here is derived from an EMBL/GenBank/DDBJ whole genome shotgun (WGS) entry which is preliminary data.</text>
</comment>
<dbReference type="Proteomes" id="UP000746471">
    <property type="component" value="Unassembled WGS sequence"/>
</dbReference>
<keyword evidence="7" id="KW-1185">Reference proteome</keyword>
<accession>A0ABS5PNX5</accession>
<feature type="domain" description="4Fe-4S ferredoxin-type" evidence="5">
    <location>
        <begin position="109"/>
        <end position="138"/>
    </location>
</feature>
<evidence type="ECO:0000313" key="7">
    <source>
        <dbReference type="Proteomes" id="UP000746471"/>
    </source>
</evidence>
<evidence type="ECO:0000259" key="5">
    <source>
        <dbReference type="PROSITE" id="PS51379"/>
    </source>
</evidence>
<organism evidence="6 7">
    <name type="scientific">Fusibacter paucivorans</name>
    <dbReference type="NCBI Taxonomy" id="76009"/>
    <lineage>
        <taxon>Bacteria</taxon>
        <taxon>Bacillati</taxon>
        <taxon>Bacillota</taxon>
        <taxon>Clostridia</taxon>
        <taxon>Eubacteriales</taxon>
        <taxon>Eubacteriales Family XII. Incertae Sedis</taxon>
        <taxon>Fusibacter</taxon>
    </lineage>
</organism>
<dbReference type="PANTHER" id="PTHR43687:SF1">
    <property type="entry name" value="FERREDOXIN III"/>
    <property type="match status" value="1"/>
</dbReference>
<dbReference type="Pfam" id="PF14697">
    <property type="entry name" value="Fer4_21"/>
    <property type="match status" value="1"/>
</dbReference>
<keyword evidence="2" id="KW-0479">Metal-binding</keyword>
<name>A0ABS5PNX5_9FIRM</name>
<feature type="domain" description="4Fe-4S ferredoxin-type" evidence="5">
    <location>
        <begin position="71"/>
        <end position="100"/>
    </location>
</feature>
<protein>
    <submittedName>
        <fullName evidence="6">4Fe-4S binding protein</fullName>
    </submittedName>
</protein>
<dbReference type="InterPro" id="IPR050572">
    <property type="entry name" value="Fe-S_Ferredoxin"/>
</dbReference>